<dbReference type="CDD" id="cd09881">
    <property type="entry name" value="PIN_VapC4-5_FitB-like"/>
    <property type="match status" value="1"/>
</dbReference>
<keyword evidence="4 8" id="KW-0479">Metal-binding</keyword>
<dbReference type="PANTHER" id="PTHR33653">
    <property type="entry name" value="RIBONUCLEASE VAPC2"/>
    <property type="match status" value="1"/>
</dbReference>
<evidence type="ECO:0000256" key="2">
    <source>
        <dbReference type="ARBA" id="ARBA00022649"/>
    </source>
</evidence>
<evidence type="ECO:0000256" key="5">
    <source>
        <dbReference type="ARBA" id="ARBA00022801"/>
    </source>
</evidence>
<dbReference type="GO" id="GO:0090729">
    <property type="term" value="F:toxin activity"/>
    <property type="evidence" value="ECO:0007669"/>
    <property type="project" value="UniProtKB-KW"/>
</dbReference>
<feature type="domain" description="PIN" evidence="9">
    <location>
        <begin position="4"/>
        <end position="123"/>
    </location>
</feature>
<dbReference type="InterPro" id="IPR050556">
    <property type="entry name" value="Type_II_TA_system_RNase"/>
</dbReference>
<dbReference type="HAMAP" id="MF_00265">
    <property type="entry name" value="VapC_Nob1"/>
    <property type="match status" value="1"/>
</dbReference>
<dbReference type="Pfam" id="PF01850">
    <property type="entry name" value="PIN"/>
    <property type="match status" value="1"/>
</dbReference>
<name>A0AAJ0U2N4_9GAMM</name>
<dbReference type="Gene3D" id="3.40.50.1010">
    <property type="entry name" value="5'-nuclease"/>
    <property type="match status" value="1"/>
</dbReference>
<keyword evidence="3 8" id="KW-0540">Nuclease</keyword>
<sequence length="134" mass="14896">MTWLLDTNACIHILNGTSAPVIARFRACSPRQLTLCAVVKAELLYGARKSRRVADNIRRLERFFAPMPSLPFDDACAAEYGMLRADLARRGTPIGSNDLMIAAIARVHDLVVTTNNVDAFARVVGLRVEDWERP</sequence>
<evidence type="ECO:0000256" key="1">
    <source>
        <dbReference type="ARBA" id="ARBA00001946"/>
    </source>
</evidence>
<dbReference type="Proteomes" id="UP001296776">
    <property type="component" value="Unassembled WGS sequence"/>
</dbReference>
<dbReference type="SUPFAM" id="SSF88723">
    <property type="entry name" value="PIN domain-like"/>
    <property type="match status" value="1"/>
</dbReference>
<gene>
    <name evidence="8" type="primary">vapC</name>
    <name evidence="10" type="ORF">CKO40_06300</name>
</gene>
<comment type="cofactor">
    <cofactor evidence="1 8">
        <name>Mg(2+)</name>
        <dbReference type="ChEBI" id="CHEBI:18420"/>
    </cofactor>
</comment>
<feature type="binding site" evidence="8">
    <location>
        <position position="6"/>
    </location>
    <ligand>
        <name>Mg(2+)</name>
        <dbReference type="ChEBI" id="CHEBI:18420"/>
    </ligand>
</feature>
<dbReference type="InterPro" id="IPR002716">
    <property type="entry name" value="PIN_dom"/>
</dbReference>
<dbReference type="PANTHER" id="PTHR33653:SF1">
    <property type="entry name" value="RIBONUCLEASE VAPC2"/>
    <property type="match status" value="1"/>
</dbReference>
<dbReference type="GO" id="GO:0004540">
    <property type="term" value="F:RNA nuclease activity"/>
    <property type="evidence" value="ECO:0007669"/>
    <property type="project" value="InterPro"/>
</dbReference>
<accession>A0AAJ0U2N4</accession>
<evidence type="ECO:0000256" key="8">
    <source>
        <dbReference type="HAMAP-Rule" id="MF_00265"/>
    </source>
</evidence>
<evidence type="ECO:0000256" key="6">
    <source>
        <dbReference type="ARBA" id="ARBA00022842"/>
    </source>
</evidence>
<reference evidence="10" key="2">
    <citation type="journal article" date="2020" name="Microorganisms">
        <title>Osmotic Adaptation and Compatible Solute Biosynthesis of Phototrophic Bacteria as Revealed from Genome Analyses.</title>
        <authorList>
            <person name="Imhoff J.F."/>
            <person name="Rahn T."/>
            <person name="Kunzel S."/>
            <person name="Keller A."/>
            <person name="Neulinger S.C."/>
        </authorList>
    </citation>
    <scope>NUCLEOTIDE SEQUENCE</scope>
    <source>
        <strain evidence="10">DSM 11080</strain>
    </source>
</reference>
<keyword evidence="6 8" id="KW-0460">Magnesium</keyword>
<dbReference type="GO" id="GO:0000287">
    <property type="term" value="F:magnesium ion binding"/>
    <property type="evidence" value="ECO:0007669"/>
    <property type="project" value="UniProtKB-UniRule"/>
</dbReference>
<evidence type="ECO:0000256" key="3">
    <source>
        <dbReference type="ARBA" id="ARBA00022722"/>
    </source>
</evidence>
<evidence type="ECO:0000256" key="4">
    <source>
        <dbReference type="ARBA" id="ARBA00022723"/>
    </source>
</evidence>
<comment type="similarity">
    <text evidence="7 8">Belongs to the PINc/VapC protein family.</text>
</comment>
<comment type="function">
    <text evidence="8">Toxic component of a toxin-antitoxin (TA) system. An RNase.</text>
</comment>
<evidence type="ECO:0000313" key="11">
    <source>
        <dbReference type="Proteomes" id="UP001296776"/>
    </source>
</evidence>
<feature type="binding site" evidence="8">
    <location>
        <position position="98"/>
    </location>
    <ligand>
        <name>Mg(2+)</name>
        <dbReference type="ChEBI" id="CHEBI:18420"/>
    </ligand>
</feature>
<evidence type="ECO:0000256" key="7">
    <source>
        <dbReference type="ARBA" id="ARBA00038093"/>
    </source>
</evidence>
<keyword evidence="5 8" id="KW-0378">Hydrolase</keyword>
<dbReference type="EC" id="3.1.-.-" evidence="8"/>
<evidence type="ECO:0000313" key="10">
    <source>
        <dbReference type="EMBL" id="MBK1704169.1"/>
    </source>
</evidence>
<comment type="caution">
    <text evidence="10">The sequence shown here is derived from an EMBL/GenBank/DDBJ whole genome shotgun (WGS) entry which is preliminary data.</text>
</comment>
<evidence type="ECO:0000259" key="9">
    <source>
        <dbReference type="Pfam" id="PF01850"/>
    </source>
</evidence>
<organism evidence="10 11">
    <name type="scientific">Halochromatium glycolicum</name>
    <dbReference type="NCBI Taxonomy" id="85075"/>
    <lineage>
        <taxon>Bacteria</taxon>
        <taxon>Pseudomonadati</taxon>
        <taxon>Pseudomonadota</taxon>
        <taxon>Gammaproteobacteria</taxon>
        <taxon>Chromatiales</taxon>
        <taxon>Chromatiaceae</taxon>
        <taxon>Halochromatium</taxon>
    </lineage>
</organism>
<protein>
    <recommendedName>
        <fullName evidence="8">Ribonuclease VapC</fullName>
        <shortName evidence="8">RNase VapC</shortName>
        <ecNumber evidence="8">3.1.-.-</ecNumber>
    </recommendedName>
    <alternativeName>
        <fullName evidence="8">Toxin VapC</fullName>
    </alternativeName>
</protein>
<keyword evidence="11" id="KW-1185">Reference proteome</keyword>
<dbReference type="EMBL" id="NRSJ01000007">
    <property type="protein sequence ID" value="MBK1704169.1"/>
    <property type="molecule type" value="Genomic_DNA"/>
</dbReference>
<reference evidence="10" key="1">
    <citation type="submission" date="2017-08" db="EMBL/GenBank/DDBJ databases">
        <authorList>
            <person name="Imhoff J.F."/>
            <person name="Rahn T."/>
            <person name="Kuenzel S."/>
            <person name="Neulinger S.C."/>
        </authorList>
    </citation>
    <scope>NUCLEOTIDE SEQUENCE</scope>
    <source>
        <strain evidence="10">DSM 11080</strain>
    </source>
</reference>
<dbReference type="AlphaFoldDB" id="A0AAJ0U2N4"/>
<dbReference type="InterPro" id="IPR022907">
    <property type="entry name" value="VapC_family"/>
</dbReference>
<proteinExistence type="inferred from homology"/>
<dbReference type="InterPro" id="IPR029060">
    <property type="entry name" value="PIN-like_dom_sf"/>
</dbReference>
<keyword evidence="8" id="KW-0800">Toxin</keyword>
<keyword evidence="2 8" id="KW-1277">Toxin-antitoxin system</keyword>
<dbReference type="GO" id="GO:0016787">
    <property type="term" value="F:hydrolase activity"/>
    <property type="evidence" value="ECO:0007669"/>
    <property type="project" value="UniProtKB-KW"/>
</dbReference>